<reference evidence="3" key="1">
    <citation type="journal article" date="2020" name="Stud. Mycol.">
        <title>101 Dothideomycetes genomes: a test case for predicting lifestyles and emergence of pathogens.</title>
        <authorList>
            <person name="Haridas S."/>
            <person name="Albert R."/>
            <person name="Binder M."/>
            <person name="Bloem J."/>
            <person name="Labutti K."/>
            <person name="Salamov A."/>
            <person name="Andreopoulos B."/>
            <person name="Baker S."/>
            <person name="Barry K."/>
            <person name="Bills G."/>
            <person name="Bluhm B."/>
            <person name="Cannon C."/>
            <person name="Castanera R."/>
            <person name="Culley D."/>
            <person name="Daum C."/>
            <person name="Ezra D."/>
            <person name="Gonzalez J."/>
            <person name="Henrissat B."/>
            <person name="Kuo A."/>
            <person name="Liang C."/>
            <person name="Lipzen A."/>
            <person name="Lutzoni F."/>
            <person name="Magnuson J."/>
            <person name="Mondo S."/>
            <person name="Nolan M."/>
            <person name="Ohm R."/>
            <person name="Pangilinan J."/>
            <person name="Park H.-J."/>
            <person name="Ramirez L."/>
            <person name="Alfaro M."/>
            <person name="Sun H."/>
            <person name="Tritt A."/>
            <person name="Yoshinaga Y."/>
            <person name="Zwiers L.-H."/>
            <person name="Turgeon B."/>
            <person name="Goodwin S."/>
            <person name="Spatafora J."/>
            <person name="Crous P."/>
            <person name="Grigoriev I."/>
        </authorList>
    </citation>
    <scope>NUCLEOTIDE SEQUENCE</scope>
    <source>
        <strain evidence="3">CBS 125425</strain>
    </source>
</reference>
<feature type="chain" id="PRO_5040442449" description="Inhibitor I9 domain-containing protein" evidence="2">
    <location>
        <begin position="20"/>
        <end position="106"/>
    </location>
</feature>
<dbReference type="Gene3D" id="3.30.70.80">
    <property type="entry name" value="Peptidase S8 propeptide/proteinase inhibitor I9"/>
    <property type="match status" value="1"/>
</dbReference>
<evidence type="ECO:0000256" key="2">
    <source>
        <dbReference type="SAM" id="SignalP"/>
    </source>
</evidence>
<evidence type="ECO:0000256" key="1">
    <source>
        <dbReference type="ARBA" id="ARBA00038069"/>
    </source>
</evidence>
<dbReference type="GO" id="GO:0042144">
    <property type="term" value="P:vacuole fusion, non-autophagic"/>
    <property type="evidence" value="ECO:0007669"/>
    <property type="project" value="TreeGrafter"/>
</dbReference>
<organism evidence="3 4">
    <name type="scientific">Polyplosphaeria fusca</name>
    <dbReference type="NCBI Taxonomy" id="682080"/>
    <lineage>
        <taxon>Eukaryota</taxon>
        <taxon>Fungi</taxon>
        <taxon>Dikarya</taxon>
        <taxon>Ascomycota</taxon>
        <taxon>Pezizomycotina</taxon>
        <taxon>Dothideomycetes</taxon>
        <taxon>Pleosporomycetidae</taxon>
        <taxon>Pleosporales</taxon>
        <taxon>Tetraplosphaeriaceae</taxon>
        <taxon>Polyplosphaeria</taxon>
    </lineage>
</organism>
<dbReference type="SUPFAM" id="SSF54897">
    <property type="entry name" value="Protease propeptides/inhibitors"/>
    <property type="match status" value="1"/>
</dbReference>
<dbReference type="EMBL" id="ML996121">
    <property type="protein sequence ID" value="KAF2736885.1"/>
    <property type="molecule type" value="Genomic_DNA"/>
</dbReference>
<dbReference type="InterPro" id="IPR037045">
    <property type="entry name" value="S8pro/Inhibitor_I9_sf"/>
</dbReference>
<evidence type="ECO:0000313" key="3">
    <source>
        <dbReference type="EMBL" id="KAF2736885.1"/>
    </source>
</evidence>
<gene>
    <name evidence="3" type="ORF">EJ04DRAFT_562153</name>
</gene>
<dbReference type="OrthoDB" id="3888684at2759"/>
<dbReference type="GO" id="GO:0004866">
    <property type="term" value="F:endopeptidase inhibitor activity"/>
    <property type="evidence" value="ECO:0007669"/>
    <property type="project" value="TreeGrafter"/>
</dbReference>
<dbReference type="PANTHER" id="PTHR28288:SF1">
    <property type="entry name" value="INHIBITOR I9 DOMAIN-CONTAINING PROTEIN"/>
    <property type="match status" value="1"/>
</dbReference>
<dbReference type="InterPro" id="IPR052471">
    <property type="entry name" value="PBI_I9"/>
</dbReference>
<proteinExistence type="inferred from homology"/>
<evidence type="ECO:0008006" key="5">
    <source>
        <dbReference type="Google" id="ProtNLM"/>
    </source>
</evidence>
<dbReference type="AlphaFoldDB" id="A0A9P4R4J9"/>
<sequence length="106" mass="11200">MRIAVLSFLIGLLATLAMGAAVPLQSVIIGYKPDTPWSVVDEAKDLVHTAGHALGAKVTHEYSIIKAFSANLPKSMIDKIKELGAPFGVYVEADGIVTTNSHDGPQ</sequence>
<protein>
    <recommendedName>
        <fullName evidence="5">Inhibitor I9 domain-containing protein</fullName>
    </recommendedName>
</protein>
<feature type="signal peptide" evidence="2">
    <location>
        <begin position="1"/>
        <end position="19"/>
    </location>
</feature>
<name>A0A9P4R4J9_9PLEO</name>
<dbReference type="PANTHER" id="PTHR28288">
    <property type="entry name" value="PROTEASE B INHIBITOR 2"/>
    <property type="match status" value="1"/>
</dbReference>
<keyword evidence="4" id="KW-1185">Reference proteome</keyword>
<accession>A0A9P4R4J9</accession>
<evidence type="ECO:0000313" key="4">
    <source>
        <dbReference type="Proteomes" id="UP000799444"/>
    </source>
</evidence>
<comment type="similarity">
    <text evidence="1">Belongs to the protease inhibitor I9 family.</text>
</comment>
<dbReference type="Proteomes" id="UP000799444">
    <property type="component" value="Unassembled WGS sequence"/>
</dbReference>
<keyword evidence="2" id="KW-0732">Signal</keyword>
<comment type="caution">
    <text evidence="3">The sequence shown here is derived from an EMBL/GenBank/DDBJ whole genome shotgun (WGS) entry which is preliminary data.</text>
</comment>